<organism evidence="8 9">
    <name type="scientific">Deinococcus aetherius</name>
    <dbReference type="NCBI Taxonomy" id="200252"/>
    <lineage>
        <taxon>Bacteria</taxon>
        <taxon>Thermotogati</taxon>
        <taxon>Deinococcota</taxon>
        <taxon>Deinococci</taxon>
        <taxon>Deinococcales</taxon>
        <taxon>Deinococcaceae</taxon>
        <taxon>Deinococcus</taxon>
    </lineage>
</organism>
<evidence type="ECO:0000256" key="2">
    <source>
        <dbReference type="ARBA" id="ARBA00009233"/>
    </source>
</evidence>
<evidence type="ECO:0008006" key="10">
    <source>
        <dbReference type="Google" id="ProtNLM"/>
    </source>
</evidence>
<keyword evidence="7" id="KW-0275">Fatty acid biosynthesis</keyword>
<dbReference type="Gene3D" id="1.10.8.400">
    <property type="entry name" value="Enoyl acyl carrier protein reductase"/>
    <property type="match status" value="1"/>
</dbReference>
<dbReference type="Pfam" id="PF13561">
    <property type="entry name" value="adh_short_C2"/>
    <property type="match status" value="1"/>
</dbReference>
<dbReference type="Proteomes" id="UP001064971">
    <property type="component" value="Chromosome"/>
</dbReference>
<dbReference type="PANTHER" id="PTHR43159:SF2">
    <property type="entry name" value="ENOYL-[ACYL-CARRIER-PROTEIN] REDUCTASE [NADH], CHLOROPLASTIC"/>
    <property type="match status" value="1"/>
</dbReference>
<dbReference type="EMBL" id="AP026560">
    <property type="protein sequence ID" value="BDP40211.1"/>
    <property type="molecule type" value="Genomic_DNA"/>
</dbReference>
<evidence type="ECO:0000256" key="6">
    <source>
        <dbReference type="ARBA" id="ARBA00023098"/>
    </source>
</evidence>
<evidence type="ECO:0000313" key="8">
    <source>
        <dbReference type="EMBL" id="BDP40211.1"/>
    </source>
</evidence>
<dbReference type="InterPro" id="IPR002347">
    <property type="entry name" value="SDR_fam"/>
</dbReference>
<dbReference type="CDD" id="cd05372">
    <property type="entry name" value="ENR_SDR"/>
    <property type="match status" value="1"/>
</dbReference>
<dbReference type="InterPro" id="IPR014358">
    <property type="entry name" value="Enoyl-ACP_Rdtase_NADH"/>
</dbReference>
<dbReference type="Gene3D" id="3.40.50.720">
    <property type="entry name" value="NAD(P)-binding Rossmann-like Domain"/>
    <property type="match status" value="1"/>
</dbReference>
<keyword evidence="5" id="KW-0560">Oxidoreductase</keyword>
<proteinExistence type="inferred from homology"/>
<protein>
    <recommendedName>
        <fullName evidence="10">Enoyl-[acyl-carrier-protein] reductase (NADH)</fullName>
    </recommendedName>
</protein>
<keyword evidence="4" id="KW-0276">Fatty acid metabolism</keyword>
<evidence type="ECO:0000313" key="9">
    <source>
        <dbReference type="Proteomes" id="UP001064971"/>
    </source>
</evidence>
<dbReference type="PANTHER" id="PTHR43159">
    <property type="entry name" value="ENOYL-[ACYL-CARRIER-PROTEIN] REDUCTASE"/>
    <property type="match status" value="1"/>
</dbReference>
<dbReference type="InterPro" id="IPR036291">
    <property type="entry name" value="NAD(P)-bd_dom_sf"/>
</dbReference>
<comment type="pathway">
    <text evidence="1">Lipid metabolism.</text>
</comment>
<keyword evidence="3" id="KW-0444">Lipid biosynthesis</keyword>
<name>A0ABN6RES8_9DEIO</name>
<evidence type="ECO:0000256" key="3">
    <source>
        <dbReference type="ARBA" id="ARBA00022516"/>
    </source>
</evidence>
<keyword evidence="9" id="KW-1185">Reference proteome</keyword>
<keyword evidence="6" id="KW-0443">Lipid metabolism</keyword>
<evidence type="ECO:0000256" key="5">
    <source>
        <dbReference type="ARBA" id="ARBA00023002"/>
    </source>
</evidence>
<sequence length="359" mass="38356">MPCGPLDWGHSTQGFVSERALLRQHVRAYRALDPGWRADLHAGGPDLAACCSRFGPRPPEAFLHDPFPRAKAYLARFPTPAAYTRSNARPRRVATVTPMTVSVDLSGKTALVMGVANARSLGWAIAEQLLAAGCRVGFSYQGERLRGELDKLLAGREGVWSQQADATSEEDLTALFSRVRDEFGSLDILVHSIAFAPRTAMEGRFIDTTPEDWNTALTVSAYTLVSTARHAEPLLRDGGSIVSLTYHASQQVVPKYNVMGVAKAALEAATRYLASEMGAAGVRVNTISAGPMRTIAARSIPGFGTMYEKAAASAPLGRNATPEEVGKLALFLLSDLGSGVTGQTVYVDAGASIMSMKVE</sequence>
<evidence type="ECO:0000256" key="7">
    <source>
        <dbReference type="ARBA" id="ARBA00023160"/>
    </source>
</evidence>
<gene>
    <name evidence="8" type="ORF">DAETH_01800</name>
</gene>
<dbReference type="PRINTS" id="PR00081">
    <property type="entry name" value="GDHRDH"/>
</dbReference>
<reference evidence="8" key="1">
    <citation type="submission" date="2022-07" db="EMBL/GenBank/DDBJ databases">
        <title>Complete Genome Sequence of the Radioresistant Bacterium Deinococcus aetherius ST0316, Isolated from the Air Dust collected in Lower Stratosphere above Japan.</title>
        <authorList>
            <person name="Satoh K."/>
            <person name="Hagiwara K."/>
            <person name="Katsumata K."/>
            <person name="Kubo A."/>
            <person name="Yokobori S."/>
            <person name="Yamagishi A."/>
            <person name="Oono Y."/>
            <person name="Narumi I."/>
        </authorList>
    </citation>
    <scope>NUCLEOTIDE SEQUENCE</scope>
    <source>
        <strain evidence="8">ST0316</strain>
    </source>
</reference>
<accession>A0ABN6RES8</accession>
<dbReference type="SUPFAM" id="SSF51735">
    <property type="entry name" value="NAD(P)-binding Rossmann-fold domains"/>
    <property type="match status" value="1"/>
</dbReference>
<evidence type="ECO:0000256" key="1">
    <source>
        <dbReference type="ARBA" id="ARBA00005189"/>
    </source>
</evidence>
<evidence type="ECO:0000256" key="4">
    <source>
        <dbReference type="ARBA" id="ARBA00022832"/>
    </source>
</evidence>
<comment type="similarity">
    <text evidence="2">Belongs to the short-chain dehydrogenases/reductases (SDR) family. FabI subfamily.</text>
</comment>